<keyword evidence="3" id="KW-1185">Reference proteome</keyword>
<keyword evidence="1" id="KW-0472">Membrane</keyword>
<sequence length="165" mass="19049">MLLQLDFVIERLPLFSIKAVISLYPPIMFFSWKEIVACLGMTLFEIWINVISLIFFLTLVALQLDGYINQSWWTIFTPLFVADALNAYFVMIVAIRLHLNETNPLKRSAWSFVSLTLLFAFKFMLCKKLTGSSTLEYSEVMSPIFILLQLLVVRTRTHLCPPTMA</sequence>
<dbReference type="AlphaFoldDB" id="A0AAV7XK68"/>
<feature type="transmembrane region" description="Helical" evidence="1">
    <location>
        <begin position="12"/>
        <end position="32"/>
    </location>
</feature>
<dbReference type="InterPro" id="IPR019396">
    <property type="entry name" value="TM_Fragile-X-F-assoc"/>
</dbReference>
<accession>A0AAV7XK68</accession>
<proteinExistence type="predicted"/>
<comment type="caution">
    <text evidence="2">The sequence shown here is derived from an EMBL/GenBank/DDBJ whole genome shotgun (WGS) entry which is preliminary data.</text>
</comment>
<evidence type="ECO:0008006" key="4">
    <source>
        <dbReference type="Google" id="ProtNLM"/>
    </source>
</evidence>
<name>A0AAV7XK68_9NEOP</name>
<feature type="transmembrane region" description="Helical" evidence="1">
    <location>
        <begin position="44"/>
        <end position="63"/>
    </location>
</feature>
<dbReference type="EMBL" id="JAPTSV010000008">
    <property type="protein sequence ID" value="KAJ1525014.1"/>
    <property type="molecule type" value="Genomic_DNA"/>
</dbReference>
<dbReference type="GO" id="GO:0006874">
    <property type="term" value="P:intracellular calcium ion homeostasis"/>
    <property type="evidence" value="ECO:0007669"/>
    <property type="project" value="TreeGrafter"/>
</dbReference>
<keyword evidence="1" id="KW-0812">Transmembrane</keyword>
<feature type="transmembrane region" description="Helical" evidence="1">
    <location>
        <begin position="109"/>
        <end position="125"/>
    </location>
</feature>
<organism evidence="2 3">
    <name type="scientific">Megalurothrips usitatus</name>
    <name type="common">bean blossom thrips</name>
    <dbReference type="NCBI Taxonomy" id="439358"/>
    <lineage>
        <taxon>Eukaryota</taxon>
        <taxon>Metazoa</taxon>
        <taxon>Ecdysozoa</taxon>
        <taxon>Arthropoda</taxon>
        <taxon>Hexapoda</taxon>
        <taxon>Insecta</taxon>
        <taxon>Pterygota</taxon>
        <taxon>Neoptera</taxon>
        <taxon>Paraneoptera</taxon>
        <taxon>Thysanoptera</taxon>
        <taxon>Terebrantia</taxon>
        <taxon>Thripoidea</taxon>
        <taxon>Thripidae</taxon>
        <taxon>Megalurothrips</taxon>
    </lineage>
</organism>
<dbReference type="GO" id="GO:0005783">
    <property type="term" value="C:endoplasmic reticulum"/>
    <property type="evidence" value="ECO:0007669"/>
    <property type="project" value="TreeGrafter"/>
</dbReference>
<reference evidence="2" key="1">
    <citation type="submission" date="2022-12" db="EMBL/GenBank/DDBJ databases">
        <title>Chromosome-level genome assembly of the bean flower thrips Megalurothrips usitatus.</title>
        <authorList>
            <person name="Ma L."/>
            <person name="Liu Q."/>
            <person name="Li H."/>
            <person name="Cai W."/>
        </authorList>
    </citation>
    <scope>NUCLEOTIDE SEQUENCE</scope>
    <source>
        <strain evidence="2">Cailab_2022a</strain>
    </source>
</reference>
<keyword evidence="1" id="KW-1133">Transmembrane helix</keyword>
<dbReference type="PANTHER" id="PTHR13568">
    <property type="entry name" value="FAM11A, B PROTEIN"/>
    <property type="match status" value="1"/>
</dbReference>
<evidence type="ECO:0000313" key="3">
    <source>
        <dbReference type="Proteomes" id="UP001075354"/>
    </source>
</evidence>
<dbReference type="PANTHER" id="PTHR13568:SF9">
    <property type="entry name" value="TRANSMEMBRANE PROTEIN 203"/>
    <property type="match status" value="1"/>
</dbReference>
<dbReference type="Pfam" id="PF10269">
    <property type="entry name" value="Tmemb_185A"/>
    <property type="match status" value="1"/>
</dbReference>
<evidence type="ECO:0000256" key="1">
    <source>
        <dbReference type="SAM" id="Phobius"/>
    </source>
</evidence>
<protein>
    <recommendedName>
        <fullName evidence="4">Transmembrane protein 203</fullName>
    </recommendedName>
</protein>
<evidence type="ECO:0000313" key="2">
    <source>
        <dbReference type="EMBL" id="KAJ1525014.1"/>
    </source>
</evidence>
<feature type="transmembrane region" description="Helical" evidence="1">
    <location>
        <begin position="75"/>
        <end position="97"/>
    </location>
</feature>
<gene>
    <name evidence="2" type="ORF">ONE63_009862</name>
</gene>
<dbReference type="Proteomes" id="UP001075354">
    <property type="component" value="Chromosome 8"/>
</dbReference>